<name>A0ABS7U080_9BACT</name>
<feature type="compositionally biased region" description="Low complexity" evidence="4">
    <location>
        <begin position="43"/>
        <end position="129"/>
    </location>
</feature>
<dbReference type="Pfam" id="PF07691">
    <property type="entry name" value="PA14"/>
    <property type="match status" value="1"/>
</dbReference>
<protein>
    <submittedName>
        <fullName evidence="6">Fibro-slime domain-containing protein</fullName>
    </submittedName>
</protein>
<dbReference type="InterPro" id="IPR011658">
    <property type="entry name" value="PA14_dom"/>
</dbReference>
<gene>
    <name evidence="6" type="ORF">K7C98_32270</name>
</gene>
<dbReference type="NCBIfam" id="TIGR02148">
    <property type="entry name" value="Fibro_Slime"/>
    <property type="match status" value="1"/>
</dbReference>
<evidence type="ECO:0000256" key="4">
    <source>
        <dbReference type="SAM" id="MobiDB-lite"/>
    </source>
</evidence>
<sequence>NSGDDTAGAGNTDTQASTTDTTDGSTAGDPTGGASESDTTVPTTSNGSNSGASDTDDTTTTTGMTATSTTSEPTTETGPETTTTTSDSDTTTTGDTTTMGVDDTGMTDTSSTTGEPDTTTGEPDTTTGDLPCGSVLKATIRDFAFAHPDFENYSGNNAYKGLVEENLGLDDKPVYAHPGPTPQTSGPDAFAQWYNDVPGVNHTFQVDLPLTEVMPGLYQFADNTFFPIDGLGFGNEGQPNNFAFTTEIHTTFAYNGGEVFTFIGDDDVWVFINGKLALDLGGLHPQLTDSVNLDDSAAYLGITPGMSYSMDIFHAERHTDQSNFRIDTTIACFVPM</sequence>
<feature type="region of interest" description="Disordered" evidence="4">
    <location>
        <begin position="1"/>
        <end position="130"/>
    </location>
</feature>
<comment type="similarity">
    <text evidence="1">Belongs to the prespore-cell-inducing factor family.</text>
</comment>
<evidence type="ECO:0000259" key="5">
    <source>
        <dbReference type="PROSITE" id="PS51820"/>
    </source>
</evidence>
<dbReference type="Proteomes" id="UP001139031">
    <property type="component" value="Unassembled WGS sequence"/>
</dbReference>
<feature type="domain" description="PA14" evidence="5">
    <location>
        <begin position="184"/>
        <end position="336"/>
    </location>
</feature>
<dbReference type="EMBL" id="JAIRAU010000045">
    <property type="protein sequence ID" value="MBZ5713932.1"/>
    <property type="molecule type" value="Genomic_DNA"/>
</dbReference>
<comment type="caution">
    <text evidence="6">The sequence shown here is derived from an EMBL/GenBank/DDBJ whole genome shotgun (WGS) entry which is preliminary data.</text>
</comment>
<dbReference type="InterPro" id="IPR011874">
    <property type="entry name" value="Fibro_Slime"/>
</dbReference>
<dbReference type="InterPro" id="IPR037524">
    <property type="entry name" value="PA14/GLEYA"/>
</dbReference>
<dbReference type="RefSeq" id="WP_224195667.1">
    <property type="nucleotide sequence ID" value="NZ_JAIRAU010000045.1"/>
</dbReference>
<accession>A0ABS7U080</accession>
<keyword evidence="2" id="KW-0732">Signal</keyword>
<evidence type="ECO:0000313" key="6">
    <source>
        <dbReference type="EMBL" id="MBZ5713932.1"/>
    </source>
</evidence>
<dbReference type="PANTHER" id="PTHR31137">
    <property type="entry name" value="PROTEIN PSIB-RELATED-RELATED"/>
    <property type="match status" value="1"/>
</dbReference>
<keyword evidence="3" id="KW-0325">Glycoprotein</keyword>
<keyword evidence="7" id="KW-1185">Reference proteome</keyword>
<feature type="non-terminal residue" evidence="6">
    <location>
        <position position="1"/>
    </location>
</feature>
<organism evidence="6 7">
    <name type="scientific">Nannocystis pusilla</name>
    <dbReference type="NCBI Taxonomy" id="889268"/>
    <lineage>
        <taxon>Bacteria</taxon>
        <taxon>Pseudomonadati</taxon>
        <taxon>Myxococcota</taxon>
        <taxon>Polyangia</taxon>
        <taxon>Nannocystales</taxon>
        <taxon>Nannocystaceae</taxon>
        <taxon>Nannocystis</taxon>
    </lineage>
</organism>
<reference evidence="6" key="1">
    <citation type="submission" date="2021-08" db="EMBL/GenBank/DDBJ databases">
        <authorList>
            <person name="Stevens D.C."/>
        </authorList>
    </citation>
    <scope>NUCLEOTIDE SEQUENCE</scope>
    <source>
        <strain evidence="6">DSM 53165</strain>
    </source>
</reference>
<evidence type="ECO:0000256" key="1">
    <source>
        <dbReference type="ARBA" id="ARBA00008709"/>
    </source>
</evidence>
<feature type="compositionally biased region" description="Low complexity" evidence="4">
    <location>
        <begin position="12"/>
        <end position="35"/>
    </location>
</feature>
<proteinExistence type="inferred from homology"/>
<evidence type="ECO:0000256" key="3">
    <source>
        <dbReference type="ARBA" id="ARBA00023180"/>
    </source>
</evidence>
<evidence type="ECO:0000313" key="7">
    <source>
        <dbReference type="Proteomes" id="UP001139031"/>
    </source>
</evidence>
<dbReference type="PROSITE" id="PS51820">
    <property type="entry name" value="PA14"/>
    <property type="match status" value="1"/>
</dbReference>
<dbReference type="InterPro" id="IPR051154">
    <property type="entry name" value="Prespore-cell_inducing_factor"/>
</dbReference>
<evidence type="ECO:0000256" key="2">
    <source>
        <dbReference type="ARBA" id="ARBA00022729"/>
    </source>
</evidence>